<reference evidence="2 3" key="1">
    <citation type="journal article" date="2015" name="Nature">
        <title>rRNA introns, odd ribosomes, and small enigmatic genomes across a large radiation of phyla.</title>
        <authorList>
            <person name="Brown C.T."/>
            <person name="Hug L.A."/>
            <person name="Thomas B.C."/>
            <person name="Sharon I."/>
            <person name="Castelle C.J."/>
            <person name="Singh A."/>
            <person name="Wilkins M.J."/>
            <person name="Williams K.H."/>
            <person name="Banfield J.F."/>
        </authorList>
    </citation>
    <scope>NUCLEOTIDE SEQUENCE [LARGE SCALE GENOMIC DNA]</scope>
</reference>
<dbReference type="SUPFAM" id="SSF55811">
    <property type="entry name" value="Nudix"/>
    <property type="match status" value="1"/>
</dbReference>
<name>A0A0G1UIF4_9BACT</name>
<dbReference type="GO" id="GO:0016787">
    <property type="term" value="F:hydrolase activity"/>
    <property type="evidence" value="ECO:0007669"/>
    <property type="project" value="UniProtKB-KW"/>
</dbReference>
<evidence type="ECO:0000313" key="2">
    <source>
        <dbReference type="EMBL" id="KKU57485.1"/>
    </source>
</evidence>
<dbReference type="EMBL" id="LCNO01000015">
    <property type="protein sequence ID" value="KKU57485.1"/>
    <property type="molecule type" value="Genomic_DNA"/>
</dbReference>
<proteinExistence type="predicted"/>
<accession>A0A0G1UIF4</accession>
<sequence>MGEGRKEKVIREFSAGGVVFRRKNGRVLWLVTKAAVLPKSFVPLHPPNTWRLPKGWLDDAGEGIPGPLASGDKKAKEEDLQKTALKEVKEEGGVEARIVNKVGTIKFFFNSTRGKVLKFVTFYLMEWVSDLPEGFHFETLEVASLPFDEAYKKLTYPTEKQVLKKAKEILDRGLQQNLI</sequence>
<dbReference type="InterPro" id="IPR000086">
    <property type="entry name" value="NUDIX_hydrolase_dom"/>
</dbReference>
<evidence type="ECO:0000259" key="1">
    <source>
        <dbReference type="PROSITE" id="PS51462"/>
    </source>
</evidence>
<gene>
    <name evidence="2" type="ORF">UX80_C0015G0019</name>
</gene>
<dbReference type="InterPro" id="IPR015797">
    <property type="entry name" value="NUDIX_hydrolase-like_dom_sf"/>
</dbReference>
<dbReference type="PROSITE" id="PS51462">
    <property type="entry name" value="NUDIX"/>
    <property type="match status" value="1"/>
</dbReference>
<dbReference type="Gene3D" id="3.90.79.10">
    <property type="entry name" value="Nucleoside Triphosphate Pyrophosphohydrolase"/>
    <property type="match status" value="1"/>
</dbReference>
<keyword evidence="2" id="KW-0378">Hydrolase</keyword>
<dbReference type="Pfam" id="PF00293">
    <property type="entry name" value="NUDIX"/>
    <property type="match status" value="1"/>
</dbReference>
<dbReference type="STRING" id="1618358.UX80_C0015G0019"/>
<organism evidence="2 3">
    <name type="scientific">Candidatus Amesbacteria bacterium GW2011_GWA2_47_11b</name>
    <dbReference type="NCBI Taxonomy" id="1618358"/>
    <lineage>
        <taxon>Bacteria</taxon>
        <taxon>Candidatus Amesiibacteriota</taxon>
    </lineage>
</organism>
<comment type="caution">
    <text evidence="2">The sequence shown here is derived from an EMBL/GenBank/DDBJ whole genome shotgun (WGS) entry which is preliminary data.</text>
</comment>
<feature type="domain" description="Nudix hydrolase" evidence="1">
    <location>
        <begin position="10"/>
        <end position="168"/>
    </location>
</feature>
<dbReference type="AlphaFoldDB" id="A0A0G1UIF4"/>
<protein>
    <submittedName>
        <fullName evidence="2">AP4A hydrolase</fullName>
    </submittedName>
</protein>
<dbReference type="Proteomes" id="UP000034307">
    <property type="component" value="Unassembled WGS sequence"/>
</dbReference>
<evidence type="ECO:0000313" key="3">
    <source>
        <dbReference type="Proteomes" id="UP000034307"/>
    </source>
</evidence>